<dbReference type="STRING" id="1797516.A3D26_04195"/>
<feature type="domain" description="Transposase IS200-like" evidence="1">
    <location>
        <begin position="11"/>
        <end position="134"/>
    </location>
</feature>
<comment type="caution">
    <text evidence="2">The sequence shown here is derived from an EMBL/GenBank/DDBJ whole genome shotgun (WGS) entry which is preliminary data.</text>
</comment>
<dbReference type="InterPro" id="IPR002686">
    <property type="entry name" value="Transposase_17"/>
</dbReference>
<sequence length="151" mass="17822">MPARNSVKIYVEGGCYHVYNRGVDKRDIYLDDQDYRVFLSFIKQYLSPVEPNFTHPLSDVTGFHPVRLRQLKSFYGDVELLAYCLMPNHFHLLLRQATKDGMAEFLRALATSYVMYFNKKYERQGALFQGCIKQLMWGRIHTFCICRDTFI</sequence>
<dbReference type="PANTHER" id="PTHR34322:SF2">
    <property type="entry name" value="TRANSPOSASE IS200-LIKE DOMAIN-CONTAINING PROTEIN"/>
    <property type="match status" value="1"/>
</dbReference>
<reference evidence="2 3" key="1">
    <citation type="journal article" date="2016" name="Nat. Commun.">
        <title>Thousands of microbial genomes shed light on interconnected biogeochemical processes in an aquifer system.</title>
        <authorList>
            <person name="Anantharaman K."/>
            <person name="Brown C.T."/>
            <person name="Hug L.A."/>
            <person name="Sharon I."/>
            <person name="Castelle C.J."/>
            <person name="Probst A.J."/>
            <person name="Thomas B.C."/>
            <person name="Singh A."/>
            <person name="Wilkins M.J."/>
            <person name="Karaoz U."/>
            <person name="Brodie E.L."/>
            <person name="Williams K.H."/>
            <person name="Hubbard S.S."/>
            <person name="Banfield J.F."/>
        </authorList>
    </citation>
    <scope>NUCLEOTIDE SEQUENCE [LARGE SCALE GENOMIC DNA]</scope>
</reference>
<accession>A0A1G1V702</accession>
<dbReference type="Pfam" id="PF01797">
    <property type="entry name" value="Y1_Tnp"/>
    <property type="match status" value="1"/>
</dbReference>
<dbReference type="InterPro" id="IPR036515">
    <property type="entry name" value="Transposase_17_sf"/>
</dbReference>
<dbReference type="GO" id="GO:0003677">
    <property type="term" value="F:DNA binding"/>
    <property type="evidence" value="ECO:0007669"/>
    <property type="project" value="InterPro"/>
</dbReference>
<dbReference type="SMART" id="SM01321">
    <property type="entry name" value="Y1_Tnp"/>
    <property type="match status" value="1"/>
</dbReference>
<evidence type="ECO:0000313" key="2">
    <source>
        <dbReference type="EMBL" id="OGY11214.1"/>
    </source>
</evidence>
<gene>
    <name evidence="2" type="ORF">A3D26_04195</name>
</gene>
<dbReference type="GO" id="GO:0004803">
    <property type="term" value="F:transposase activity"/>
    <property type="evidence" value="ECO:0007669"/>
    <property type="project" value="InterPro"/>
</dbReference>
<dbReference type="GO" id="GO:0006313">
    <property type="term" value="P:DNA transposition"/>
    <property type="evidence" value="ECO:0007669"/>
    <property type="project" value="InterPro"/>
</dbReference>
<dbReference type="Gene3D" id="3.30.70.1290">
    <property type="entry name" value="Transposase IS200-like"/>
    <property type="match status" value="1"/>
</dbReference>
<protein>
    <recommendedName>
        <fullName evidence="1">Transposase IS200-like domain-containing protein</fullName>
    </recommendedName>
</protein>
<dbReference type="SUPFAM" id="SSF143422">
    <property type="entry name" value="Transposase IS200-like"/>
    <property type="match status" value="1"/>
</dbReference>
<dbReference type="EMBL" id="MHBZ01000021">
    <property type="protein sequence ID" value="OGY11214.1"/>
    <property type="molecule type" value="Genomic_DNA"/>
</dbReference>
<evidence type="ECO:0000259" key="1">
    <source>
        <dbReference type="SMART" id="SM01321"/>
    </source>
</evidence>
<proteinExistence type="predicted"/>
<dbReference type="PANTHER" id="PTHR34322">
    <property type="entry name" value="TRANSPOSASE, Y1_TNP DOMAIN-CONTAINING"/>
    <property type="match status" value="1"/>
</dbReference>
<dbReference type="AlphaFoldDB" id="A0A1G1V702"/>
<evidence type="ECO:0000313" key="3">
    <source>
        <dbReference type="Proteomes" id="UP000178319"/>
    </source>
</evidence>
<dbReference type="Proteomes" id="UP000178319">
    <property type="component" value="Unassembled WGS sequence"/>
</dbReference>
<organism evidence="2 3">
    <name type="scientific">Candidatus Blackburnbacteria bacterium RIFCSPHIGHO2_02_FULL_44_20</name>
    <dbReference type="NCBI Taxonomy" id="1797516"/>
    <lineage>
        <taxon>Bacteria</taxon>
        <taxon>Candidatus Blackburniibacteriota</taxon>
    </lineage>
</organism>
<name>A0A1G1V702_9BACT</name>